<dbReference type="InterPro" id="IPR025380">
    <property type="entry name" value="DUF4369"/>
</dbReference>
<organism evidence="2 3">
    <name type="scientific">Flavobacterium cucumis</name>
    <dbReference type="NCBI Taxonomy" id="416016"/>
    <lineage>
        <taxon>Bacteria</taxon>
        <taxon>Pseudomonadati</taxon>
        <taxon>Bacteroidota</taxon>
        <taxon>Flavobacteriia</taxon>
        <taxon>Flavobacteriales</taxon>
        <taxon>Flavobacteriaceae</taxon>
        <taxon>Flavobacterium</taxon>
    </lineage>
</organism>
<proteinExistence type="predicted"/>
<dbReference type="AlphaFoldDB" id="A0A1M7ZWU0"/>
<protein>
    <recommendedName>
        <fullName evidence="1">DUF4369 domain-containing protein</fullName>
    </recommendedName>
</protein>
<evidence type="ECO:0000313" key="3">
    <source>
        <dbReference type="Proteomes" id="UP000184611"/>
    </source>
</evidence>
<reference evidence="3" key="1">
    <citation type="submission" date="2016-12" db="EMBL/GenBank/DDBJ databases">
        <authorList>
            <person name="Varghese N."/>
            <person name="Submissions S."/>
        </authorList>
    </citation>
    <scope>NUCLEOTIDE SEQUENCE [LARGE SCALE GENOMIC DNA]</scope>
    <source>
        <strain evidence="3">DSM 18830</strain>
    </source>
</reference>
<dbReference type="PROSITE" id="PS51257">
    <property type="entry name" value="PROKAR_LIPOPROTEIN"/>
    <property type="match status" value="1"/>
</dbReference>
<dbReference type="RefSeq" id="WP_073582868.1">
    <property type="nucleotide sequence ID" value="NZ_CBCSEA010000004.1"/>
</dbReference>
<name>A0A1M7ZWU0_9FLAO</name>
<dbReference type="Proteomes" id="UP000184611">
    <property type="component" value="Unassembled WGS sequence"/>
</dbReference>
<dbReference type="Pfam" id="PF14289">
    <property type="entry name" value="DUF4369"/>
    <property type="match status" value="1"/>
</dbReference>
<sequence length="239" mass="27149">MKKITLALLFIATLVSCENKETNKEANVHITGDVKGLSQGKLYLQKIEDTTLIIIDSITIKGDSKFESHIKLESPEVLYLFLDRGQTNSVDNSLPFFAEPGNISIETTLKHFFADAKITGSKNHDLWVKFKEMNSRFNDENLALMAKRLKNELKPNTKTTDSIQVAYEKLLKRKYRYTAHFASTHGNAAIAPYLALSEIADINLSYLDTIHKNMKPEVAKTKYGKMLTKYIKERKASEK</sequence>
<dbReference type="STRING" id="416016.SAMN05443547_1427"/>
<gene>
    <name evidence="2" type="ORF">SAMN05443547_1427</name>
</gene>
<dbReference type="OrthoDB" id="1143206at2"/>
<evidence type="ECO:0000313" key="2">
    <source>
        <dbReference type="EMBL" id="SHO73077.1"/>
    </source>
</evidence>
<dbReference type="EMBL" id="FRYK01000002">
    <property type="protein sequence ID" value="SHO73077.1"/>
    <property type="molecule type" value="Genomic_DNA"/>
</dbReference>
<evidence type="ECO:0000259" key="1">
    <source>
        <dbReference type="Pfam" id="PF14289"/>
    </source>
</evidence>
<keyword evidence="3" id="KW-1185">Reference proteome</keyword>
<accession>A0A1M7ZWU0</accession>
<feature type="domain" description="DUF4369" evidence="1">
    <location>
        <begin position="28"/>
        <end position="127"/>
    </location>
</feature>